<dbReference type="EMBL" id="KZ679306">
    <property type="protein sequence ID" value="PTB34750.1"/>
    <property type="molecule type" value="Genomic_DNA"/>
</dbReference>
<dbReference type="AlphaFoldDB" id="A0A2T3YQA5"/>
<accession>A0A2T3YQA5</accession>
<keyword evidence="3" id="KW-1185">Reference proteome</keyword>
<protein>
    <submittedName>
        <fullName evidence="2">Uncharacterized protein</fullName>
    </submittedName>
</protein>
<feature type="compositionally biased region" description="Polar residues" evidence="1">
    <location>
        <begin position="71"/>
        <end position="92"/>
    </location>
</feature>
<name>A0A2T3YQA5_TRIA4</name>
<proteinExistence type="predicted"/>
<dbReference type="OrthoDB" id="5424675at2759"/>
<sequence>MGFFDFISSAVKDVKNLILHSPIVKSLAPLAGIVAHAVPIVGPIIDNAAPATEAIFSKDNASPNPGEDPKPSTSEQLNTPVTNTGINYTRVC</sequence>
<feature type="region of interest" description="Disordered" evidence="1">
    <location>
        <begin position="56"/>
        <end position="92"/>
    </location>
</feature>
<gene>
    <name evidence="2" type="ORF">M441DRAFT_32533</name>
</gene>
<reference evidence="2 3" key="1">
    <citation type="submission" date="2016-07" db="EMBL/GenBank/DDBJ databases">
        <title>Multiple horizontal gene transfer events from other fungi enriched the ability of initially mycotrophic Trichoderma (Ascomycota) to feed on dead plant biomass.</title>
        <authorList>
            <consortium name="DOE Joint Genome Institute"/>
            <person name="Aerts A."/>
            <person name="Atanasova L."/>
            <person name="Chenthamara K."/>
            <person name="Zhang J."/>
            <person name="Grujic M."/>
            <person name="Henrissat B."/>
            <person name="Kuo A."/>
            <person name="Salamov A."/>
            <person name="Lipzen A."/>
            <person name="Labutti K."/>
            <person name="Barry K."/>
            <person name="Miao Y."/>
            <person name="Rahimi M.J."/>
            <person name="Shen Q."/>
            <person name="Grigoriev I.V."/>
            <person name="Kubicek C.P."/>
            <person name="Druzhinina I.S."/>
        </authorList>
    </citation>
    <scope>NUCLEOTIDE SEQUENCE [LARGE SCALE GENOMIC DNA]</scope>
    <source>
        <strain evidence="2 3">CBS 433.97</strain>
    </source>
</reference>
<organism evidence="2 3">
    <name type="scientific">Trichoderma asperellum (strain ATCC 204424 / CBS 433.97 / NBRC 101777)</name>
    <dbReference type="NCBI Taxonomy" id="1042311"/>
    <lineage>
        <taxon>Eukaryota</taxon>
        <taxon>Fungi</taxon>
        <taxon>Dikarya</taxon>
        <taxon>Ascomycota</taxon>
        <taxon>Pezizomycotina</taxon>
        <taxon>Sordariomycetes</taxon>
        <taxon>Hypocreomycetidae</taxon>
        <taxon>Hypocreales</taxon>
        <taxon>Hypocreaceae</taxon>
        <taxon>Trichoderma</taxon>
    </lineage>
</organism>
<evidence type="ECO:0000313" key="3">
    <source>
        <dbReference type="Proteomes" id="UP000240493"/>
    </source>
</evidence>
<dbReference type="Proteomes" id="UP000240493">
    <property type="component" value="Unassembled WGS sequence"/>
</dbReference>
<evidence type="ECO:0000313" key="2">
    <source>
        <dbReference type="EMBL" id="PTB34750.1"/>
    </source>
</evidence>
<evidence type="ECO:0000256" key="1">
    <source>
        <dbReference type="SAM" id="MobiDB-lite"/>
    </source>
</evidence>